<reference evidence="3 4" key="1">
    <citation type="journal article" date="2018" name="Mol. Plant">
        <title>The genome of Artemisia annua provides insight into the evolution of Asteraceae family and artemisinin biosynthesis.</title>
        <authorList>
            <person name="Shen Q."/>
            <person name="Zhang L."/>
            <person name="Liao Z."/>
            <person name="Wang S."/>
            <person name="Yan T."/>
            <person name="Shi P."/>
            <person name="Liu M."/>
            <person name="Fu X."/>
            <person name="Pan Q."/>
            <person name="Wang Y."/>
            <person name="Lv Z."/>
            <person name="Lu X."/>
            <person name="Zhang F."/>
            <person name="Jiang W."/>
            <person name="Ma Y."/>
            <person name="Chen M."/>
            <person name="Hao X."/>
            <person name="Li L."/>
            <person name="Tang Y."/>
            <person name="Lv G."/>
            <person name="Zhou Y."/>
            <person name="Sun X."/>
            <person name="Brodelius P.E."/>
            <person name="Rose J.K.C."/>
            <person name="Tang K."/>
        </authorList>
    </citation>
    <scope>NUCLEOTIDE SEQUENCE [LARGE SCALE GENOMIC DNA]</scope>
    <source>
        <strain evidence="4">cv. Huhao1</strain>
        <tissue evidence="3">Leaf</tissue>
    </source>
</reference>
<dbReference type="AlphaFoldDB" id="A0A2U1P419"/>
<protein>
    <submittedName>
        <fullName evidence="3">Protein FAR-RED ELONGATED HYPOCOTYL 3</fullName>
    </submittedName>
</protein>
<sequence length="287" mass="32855">MSSIGSSMMNQNEELYLARSKFDSYDDLLRNVRAFYYAKGNGISIRDSRKDKYVTLQCALSGVYKEKPEKKRKRCTEKKQKKSTGSRLTNCPFQISGKKGSDGLWVLSPINLTHNHEPTTDMSGHPSSRRLPPEDVQTVKHMTLSGIPPRQRVSCFNTSFYSGFVFLEKEDEENYTWAITAFKNILGQGNHPSVIVTDRELALMNVIENEFPTTSLLCVWHIEKNVVANCKKLFKRSEDYDMFMLSWNNVVYSTTETLFEKNWGEFTLLRSLSTKIGSLLANSLCNH</sequence>
<dbReference type="InterPro" id="IPR018289">
    <property type="entry name" value="MULE_transposase_dom"/>
</dbReference>
<dbReference type="Proteomes" id="UP000245207">
    <property type="component" value="Unassembled WGS sequence"/>
</dbReference>
<dbReference type="EMBL" id="PKPP01001715">
    <property type="protein sequence ID" value="PWA80514.1"/>
    <property type="molecule type" value="Genomic_DNA"/>
</dbReference>
<evidence type="ECO:0000259" key="2">
    <source>
        <dbReference type="Pfam" id="PF10551"/>
    </source>
</evidence>
<comment type="caution">
    <text evidence="3">The sequence shown here is derived from an EMBL/GenBank/DDBJ whole genome shotgun (WGS) entry which is preliminary data.</text>
</comment>
<feature type="compositionally biased region" description="Basic residues" evidence="1">
    <location>
        <begin position="70"/>
        <end position="84"/>
    </location>
</feature>
<feature type="region of interest" description="Disordered" evidence="1">
    <location>
        <begin position="69"/>
        <end position="92"/>
    </location>
</feature>
<proteinExistence type="predicted"/>
<feature type="domain" description="MULE transposase" evidence="2">
    <location>
        <begin position="156"/>
        <end position="225"/>
    </location>
</feature>
<organism evidence="3 4">
    <name type="scientific">Artemisia annua</name>
    <name type="common">Sweet wormwood</name>
    <dbReference type="NCBI Taxonomy" id="35608"/>
    <lineage>
        <taxon>Eukaryota</taxon>
        <taxon>Viridiplantae</taxon>
        <taxon>Streptophyta</taxon>
        <taxon>Embryophyta</taxon>
        <taxon>Tracheophyta</taxon>
        <taxon>Spermatophyta</taxon>
        <taxon>Magnoliopsida</taxon>
        <taxon>eudicotyledons</taxon>
        <taxon>Gunneridae</taxon>
        <taxon>Pentapetalae</taxon>
        <taxon>asterids</taxon>
        <taxon>campanulids</taxon>
        <taxon>Asterales</taxon>
        <taxon>Asteraceae</taxon>
        <taxon>Asteroideae</taxon>
        <taxon>Anthemideae</taxon>
        <taxon>Artemisiinae</taxon>
        <taxon>Artemisia</taxon>
    </lineage>
</organism>
<dbReference type="Pfam" id="PF10551">
    <property type="entry name" value="MULE"/>
    <property type="match status" value="1"/>
</dbReference>
<accession>A0A2U1P419</accession>
<evidence type="ECO:0000313" key="4">
    <source>
        <dbReference type="Proteomes" id="UP000245207"/>
    </source>
</evidence>
<evidence type="ECO:0000256" key="1">
    <source>
        <dbReference type="SAM" id="MobiDB-lite"/>
    </source>
</evidence>
<dbReference type="PANTHER" id="PTHR31569:SF4">
    <property type="entry name" value="SWIM-TYPE DOMAIN-CONTAINING PROTEIN"/>
    <property type="match status" value="1"/>
</dbReference>
<evidence type="ECO:0000313" key="3">
    <source>
        <dbReference type="EMBL" id="PWA80514.1"/>
    </source>
</evidence>
<gene>
    <name evidence="3" type="ORF">CTI12_AA196170</name>
</gene>
<dbReference type="PANTHER" id="PTHR31569">
    <property type="entry name" value="SWIM-TYPE DOMAIN-CONTAINING PROTEIN"/>
    <property type="match status" value="1"/>
</dbReference>
<name>A0A2U1P419_ARTAN</name>
<dbReference type="InterPro" id="IPR052579">
    <property type="entry name" value="Zinc_finger_SWIM"/>
</dbReference>
<dbReference type="OrthoDB" id="1409732at2759"/>
<keyword evidence="4" id="KW-1185">Reference proteome</keyword>